<feature type="compositionally biased region" description="Acidic residues" evidence="1">
    <location>
        <begin position="73"/>
        <end position="95"/>
    </location>
</feature>
<dbReference type="OrthoDB" id="2444917at2759"/>
<feature type="region of interest" description="Disordered" evidence="1">
    <location>
        <begin position="70"/>
        <end position="116"/>
    </location>
</feature>
<proteinExistence type="predicted"/>
<protein>
    <submittedName>
        <fullName evidence="2">Uncharacterized protein</fullName>
    </submittedName>
</protein>
<dbReference type="EMBL" id="JAAAHY010000013">
    <property type="protein sequence ID" value="KAF9968623.1"/>
    <property type="molecule type" value="Genomic_DNA"/>
</dbReference>
<evidence type="ECO:0000313" key="2">
    <source>
        <dbReference type="EMBL" id="KAF9968623.1"/>
    </source>
</evidence>
<evidence type="ECO:0000313" key="3">
    <source>
        <dbReference type="Proteomes" id="UP000738359"/>
    </source>
</evidence>
<reference evidence="2" key="1">
    <citation type="journal article" date="2020" name="Fungal Divers.">
        <title>Resolving the Mortierellaceae phylogeny through synthesis of multi-gene phylogenetics and phylogenomics.</title>
        <authorList>
            <person name="Vandepol N."/>
            <person name="Liber J."/>
            <person name="Desiro A."/>
            <person name="Na H."/>
            <person name="Kennedy M."/>
            <person name="Barry K."/>
            <person name="Grigoriev I.V."/>
            <person name="Miller A.N."/>
            <person name="O'Donnell K."/>
            <person name="Stajich J.E."/>
            <person name="Bonito G."/>
        </authorList>
    </citation>
    <scope>NUCLEOTIDE SEQUENCE</scope>
    <source>
        <strain evidence="2">CK1249</strain>
    </source>
</reference>
<dbReference type="AlphaFoldDB" id="A0A9P6M6M7"/>
<sequence length="116" mass="13192">MESICRTVGRIGQIKTLNGTEVHCEISSYRAKPLDEVMSRMGKKISTELKNEIDRAKGMNGLSEEMLDRLVETEEGCAEDDEEEEEGEGEQEEEDSKAGIKLEDFDEVPLKKHRWS</sequence>
<accession>A0A9P6M6M7</accession>
<gene>
    <name evidence="2" type="ORF">BGZ70_001359</name>
</gene>
<name>A0A9P6M6M7_MORAP</name>
<dbReference type="Proteomes" id="UP000738359">
    <property type="component" value="Unassembled WGS sequence"/>
</dbReference>
<keyword evidence="3" id="KW-1185">Reference proteome</keyword>
<comment type="caution">
    <text evidence="2">The sequence shown here is derived from an EMBL/GenBank/DDBJ whole genome shotgun (WGS) entry which is preliminary data.</text>
</comment>
<evidence type="ECO:0000256" key="1">
    <source>
        <dbReference type="SAM" id="MobiDB-lite"/>
    </source>
</evidence>
<organism evidence="2 3">
    <name type="scientific">Mortierella alpina</name>
    <name type="common">Oleaginous fungus</name>
    <name type="synonym">Mortierella renispora</name>
    <dbReference type="NCBI Taxonomy" id="64518"/>
    <lineage>
        <taxon>Eukaryota</taxon>
        <taxon>Fungi</taxon>
        <taxon>Fungi incertae sedis</taxon>
        <taxon>Mucoromycota</taxon>
        <taxon>Mortierellomycotina</taxon>
        <taxon>Mortierellomycetes</taxon>
        <taxon>Mortierellales</taxon>
        <taxon>Mortierellaceae</taxon>
        <taxon>Mortierella</taxon>
    </lineage>
</organism>